<feature type="domain" description="Glycosyl transferase family 1" evidence="4">
    <location>
        <begin position="190"/>
        <end position="345"/>
    </location>
</feature>
<evidence type="ECO:0000259" key="5">
    <source>
        <dbReference type="Pfam" id="PF13439"/>
    </source>
</evidence>
<organism evidence="6 7">
    <name type="scientific">Leucobacter chromiisoli</name>
    <dbReference type="NCBI Taxonomy" id="2796471"/>
    <lineage>
        <taxon>Bacteria</taxon>
        <taxon>Bacillati</taxon>
        <taxon>Actinomycetota</taxon>
        <taxon>Actinomycetes</taxon>
        <taxon>Micrococcales</taxon>
        <taxon>Microbacteriaceae</taxon>
        <taxon>Leucobacter</taxon>
    </lineage>
</organism>
<protein>
    <submittedName>
        <fullName evidence="6">Glycosyltransferase</fullName>
    </submittedName>
</protein>
<dbReference type="GO" id="GO:0016757">
    <property type="term" value="F:glycosyltransferase activity"/>
    <property type="evidence" value="ECO:0007669"/>
    <property type="project" value="UniProtKB-KW"/>
</dbReference>
<dbReference type="RefSeq" id="WP_200112994.1">
    <property type="nucleotide sequence ID" value="NZ_JAEHOH010000001.1"/>
</dbReference>
<evidence type="ECO:0000256" key="3">
    <source>
        <dbReference type="ARBA" id="ARBA00022679"/>
    </source>
</evidence>
<keyword evidence="3" id="KW-0808">Transferase</keyword>
<dbReference type="PANTHER" id="PTHR12526:SF640">
    <property type="entry name" value="COLANIC ACID BIOSYNTHESIS GLYCOSYLTRANSFERASE WCAL-RELATED"/>
    <property type="match status" value="1"/>
</dbReference>
<proteinExistence type="inferred from homology"/>
<comment type="caution">
    <text evidence="6">The sequence shown here is derived from an EMBL/GenBank/DDBJ whole genome shotgun (WGS) entry which is preliminary data.</text>
</comment>
<dbReference type="InterPro" id="IPR028098">
    <property type="entry name" value="Glyco_trans_4-like_N"/>
</dbReference>
<accession>A0A934Q6E5</accession>
<feature type="domain" description="Glycosyltransferase subfamily 4-like N-terminal" evidence="5">
    <location>
        <begin position="27"/>
        <end position="170"/>
    </location>
</feature>
<reference evidence="6" key="1">
    <citation type="submission" date="2020-12" db="EMBL/GenBank/DDBJ databases">
        <title>Leucobacter sp. CAS1, isolated from Chromium sludge.</title>
        <authorList>
            <person name="Xu Z."/>
        </authorList>
    </citation>
    <scope>NUCLEOTIDE SEQUENCE</scope>
    <source>
        <strain evidence="6">CSA1</strain>
    </source>
</reference>
<evidence type="ECO:0000259" key="4">
    <source>
        <dbReference type="Pfam" id="PF00534"/>
    </source>
</evidence>
<evidence type="ECO:0000313" key="7">
    <source>
        <dbReference type="Proteomes" id="UP000608530"/>
    </source>
</evidence>
<dbReference type="EMBL" id="JAEHOH010000001">
    <property type="protein sequence ID" value="MBK0417687.1"/>
    <property type="molecule type" value="Genomic_DNA"/>
</dbReference>
<dbReference type="InterPro" id="IPR001296">
    <property type="entry name" value="Glyco_trans_1"/>
</dbReference>
<dbReference type="SUPFAM" id="SSF53756">
    <property type="entry name" value="UDP-Glycosyltransferase/glycogen phosphorylase"/>
    <property type="match status" value="1"/>
</dbReference>
<dbReference type="PANTHER" id="PTHR12526">
    <property type="entry name" value="GLYCOSYLTRANSFERASE"/>
    <property type="match status" value="1"/>
</dbReference>
<evidence type="ECO:0000256" key="2">
    <source>
        <dbReference type="ARBA" id="ARBA00022676"/>
    </source>
</evidence>
<dbReference type="Gene3D" id="3.40.50.2000">
    <property type="entry name" value="Glycogen Phosphorylase B"/>
    <property type="match status" value="2"/>
</dbReference>
<gene>
    <name evidence="6" type="ORF">JD276_01370</name>
</gene>
<evidence type="ECO:0000256" key="1">
    <source>
        <dbReference type="ARBA" id="ARBA00009481"/>
    </source>
</evidence>
<evidence type="ECO:0000313" key="6">
    <source>
        <dbReference type="EMBL" id="MBK0417687.1"/>
    </source>
</evidence>
<dbReference type="AlphaFoldDB" id="A0A934Q6E5"/>
<dbReference type="Pfam" id="PF00534">
    <property type="entry name" value="Glycos_transf_1"/>
    <property type="match status" value="1"/>
</dbReference>
<name>A0A934Q6E5_9MICO</name>
<keyword evidence="7" id="KW-1185">Reference proteome</keyword>
<keyword evidence="2" id="KW-0328">Glycosyltransferase</keyword>
<comment type="similarity">
    <text evidence="1">Belongs to the glycosyltransferase group 1 family. Glycosyltransferase 4 subfamily.</text>
</comment>
<dbReference type="Proteomes" id="UP000608530">
    <property type="component" value="Unassembled WGS sequence"/>
</dbReference>
<sequence>MRVLVVTPWFPSAKAPGSGIFNLRDVELLARDHEVRVLHLIAPRLLAEGEPEEEAHETFSIRRVPFHASRPATLLSAARAIGTELRAADLLHTMAQPALIPTRLVRVPVPFVHTEHFSSLVTPDASRVSAVVGSLLATLFRRPTEVVAVSGPLARAIDRHRGRPCTVIGNRVMLPERAPTGGALERGRPLSLIAVGGAVERKGPVQAVETMIELRRRGIEASLTWVGEGPLSGEMRTRAERANVAEHFHDAGFAEPWRLSRLLLESDLFLLPVETETFGVAIAEALTHGLPVVATGTGGHEEFLPPKASRLITEREPGPLADAVEGLLDDPTQWSRAEIAEYARARFSETARLEAYREVYRSAAARNVRAPQEE</sequence>
<dbReference type="Pfam" id="PF13439">
    <property type="entry name" value="Glyco_transf_4"/>
    <property type="match status" value="1"/>
</dbReference>